<dbReference type="PANTHER" id="PTHR30188:SF4">
    <property type="entry name" value="PROTEIN TRIGALACTOSYLDIACYLGLYCEROL 1, CHLOROPLASTIC"/>
    <property type="match status" value="1"/>
</dbReference>
<feature type="transmembrane region" description="Helical" evidence="1">
    <location>
        <begin position="173"/>
        <end position="196"/>
    </location>
</feature>
<gene>
    <name evidence="2" type="ORF">HUK82_13465</name>
</gene>
<feature type="transmembrane region" description="Helical" evidence="1">
    <location>
        <begin position="262"/>
        <end position="279"/>
    </location>
</feature>
<protein>
    <submittedName>
        <fullName evidence="2">ABC transporter permease</fullName>
    </submittedName>
</protein>
<keyword evidence="1" id="KW-0812">Transmembrane</keyword>
<dbReference type="PANTHER" id="PTHR30188">
    <property type="entry name" value="ABC TRANSPORTER PERMEASE PROTEIN-RELATED"/>
    <property type="match status" value="1"/>
</dbReference>
<sequence>MSAPGVDHDAPFGRLARLRWRFLSLLATIGRATRAQMRFTLMFVGVAWGVVCESVRPHSWRRTTRLEFRRCVREIVAGGLLSVLVTAVLAGIGVVSQTVYWLGFAGLAQMTGSILVSVLVRDVAPILVGIILLGRNGMLSTAELGLLNINGQIRGILGVGLDPFTLLLLPRAVAFMLGGFTLGIIFSVTTLVMGYMASRVTGAINSSVWSFFTDVVSSMGAIDFVLIPVKFVLVGFFVGTGSCLTGLMAAPQDDVSSLLPVAFTRGITMVMVVTILFSLSL</sequence>
<evidence type="ECO:0000313" key="2">
    <source>
        <dbReference type="EMBL" id="NVN41562.1"/>
    </source>
</evidence>
<dbReference type="EMBL" id="JABXXR010000146">
    <property type="protein sequence ID" value="NVN41562.1"/>
    <property type="molecule type" value="Genomic_DNA"/>
</dbReference>
<dbReference type="InterPro" id="IPR030802">
    <property type="entry name" value="Permease_MalE"/>
</dbReference>
<dbReference type="Proteomes" id="UP000585665">
    <property type="component" value="Unassembled WGS sequence"/>
</dbReference>
<dbReference type="RefSeq" id="WP_176614450.1">
    <property type="nucleotide sequence ID" value="NZ_JABXXR010000146.1"/>
</dbReference>
<keyword evidence="1" id="KW-1133">Transmembrane helix</keyword>
<dbReference type="GO" id="GO:0043190">
    <property type="term" value="C:ATP-binding cassette (ABC) transporter complex"/>
    <property type="evidence" value="ECO:0007669"/>
    <property type="project" value="InterPro"/>
</dbReference>
<keyword evidence="1" id="KW-0472">Membrane</keyword>
<proteinExistence type="predicted"/>
<evidence type="ECO:0000313" key="3">
    <source>
        <dbReference type="Proteomes" id="UP000585665"/>
    </source>
</evidence>
<accession>A0A850PIC6</accession>
<reference evidence="2 3" key="1">
    <citation type="submission" date="2020-06" db="EMBL/GenBank/DDBJ databases">
        <title>Description of novel acetic acid bacteria.</title>
        <authorList>
            <person name="Sombolestani A."/>
        </authorList>
    </citation>
    <scope>NUCLEOTIDE SEQUENCE [LARGE SCALE GENOMIC DNA]</scope>
    <source>
        <strain evidence="2 3">LMG 27010</strain>
    </source>
</reference>
<dbReference type="AlphaFoldDB" id="A0A850PIC6"/>
<feature type="transmembrane region" description="Helical" evidence="1">
    <location>
        <begin position="75"/>
        <end position="102"/>
    </location>
</feature>
<evidence type="ECO:0000256" key="1">
    <source>
        <dbReference type="SAM" id="Phobius"/>
    </source>
</evidence>
<feature type="transmembrane region" description="Helical" evidence="1">
    <location>
        <begin position="35"/>
        <end position="55"/>
    </location>
</feature>
<comment type="caution">
    <text evidence="2">The sequence shown here is derived from an EMBL/GenBank/DDBJ whole genome shotgun (WGS) entry which is preliminary data.</text>
</comment>
<keyword evidence="3" id="KW-1185">Reference proteome</keyword>
<dbReference type="Pfam" id="PF02405">
    <property type="entry name" value="MlaE"/>
    <property type="match status" value="1"/>
</dbReference>
<name>A0A850PIC6_9PROT</name>
<dbReference type="GO" id="GO:0005548">
    <property type="term" value="F:phospholipid transporter activity"/>
    <property type="evidence" value="ECO:0007669"/>
    <property type="project" value="TreeGrafter"/>
</dbReference>
<organism evidence="2 3">
    <name type="scientific">Ameyamaea chiangmaiensis</name>
    <dbReference type="NCBI Taxonomy" id="442969"/>
    <lineage>
        <taxon>Bacteria</taxon>
        <taxon>Pseudomonadati</taxon>
        <taxon>Pseudomonadota</taxon>
        <taxon>Alphaproteobacteria</taxon>
        <taxon>Acetobacterales</taxon>
        <taxon>Acetobacteraceae</taxon>
        <taxon>Ameyamaea</taxon>
    </lineage>
</organism>